<name>A0ABU2MJ10_9ACTN</name>
<dbReference type="PRINTS" id="PR00598">
    <property type="entry name" value="HTHMARR"/>
</dbReference>
<evidence type="ECO:0000313" key="2">
    <source>
        <dbReference type="EMBL" id="MDT0341587.1"/>
    </source>
</evidence>
<dbReference type="PANTHER" id="PTHR33164">
    <property type="entry name" value="TRANSCRIPTIONAL REGULATOR, MARR FAMILY"/>
    <property type="match status" value="1"/>
</dbReference>
<dbReference type="Gene3D" id="1.10.10.10">
    <property type="entry name" value="Winged helix-like DNA-binding domain superfamily/Winged helix DNA-binding domain"/>
    <property type="match status" value="1"/>
</dbReference>
<proteinExistence type="predicted"/>
<sequence length="77" mass="8425">MMVGICDSLERSGHVRRERAPGDRRAYAVTITDSGHRELARAEAAVPAFLDDTFESLTPAEREQLSDLFGKLLGAHG</sequence>
<organism evidence="2 3">
    <name type="scientific">Streptomyces litchfieldiae</name>
    <dbReference type="NCBI Taxonomy" id="3075543"/>
    <lineage>
        <taxon>Bacteria</taxon>
        <taxon>Bacillati</taxon>
        <taxon>Actinomycetota</taxon>
        <taxon>Actinomycetes</taxon>
        <taxon>Kitasatosporales</taxon>
        <taxon>Streptomycetaceae</taxon>
        <taxon>Streptomyces</taxon>
    </lineage>
</organism>
<dbReference type="Proteomes" id="UP001183246">
    <property type="component" value="Unassembled WGS sequence"/>
</dbReference>
<dbReference type="InterPro" id="IPR039422">
    <property type="entry name" value="MarR/SlyA-like"/>
</dbReference>
<dbReference type="SUPFAM" id="SSF46785">
    <property type="entry name" value="Winged helix' DNA-binding domain"/>
    <property type="match status" value="1"/>
</dbReference>
<accession>A0ABU2MJ10</accession>
<evidence type="ECO:0000313" key="3">
    <source>
        <dbReference type="Proteomes" id="UP001183246"/>
    </source>
</evidence>
<gene>
    <name evidence="2" type="ORF">RM590_02860</name>
</gene>
<feature type="domain" description="HTH marR-type" evidence="1">
    <location>
        <begin position="1"/>
        <end position="74"/>
    </location>
</feature>
<reference evidence="3" key="1">
    <citation type="submission" date="2023-07" db="EMBL/GenBank/DDBJ databases">
        <title>30 novel species of actinomycetes from the DSMZ collection.</title>
        <authorList>
            <person name="Nouioui I."/>
        </authorList>
    </citation>
    <scope>NUCLEOTIDE SEQUENCE [LARGE SCALE GENOMIC DNA]</scope>
    <source>
        <strain evidence="3">DSM 44938</strain>
    </source>
</reference>
<dbReference type="InterPro" id="IPR000835">
    <property type="entry name" value="HTH_MarR-typ"/>
</dbReference>
<dbReference type="PROSITE" id="PS50995">
    <property type="entry name" value="HTH_MARR_2"/>
    <property type="match status" value="1"/>
</dbReference>
<dbReference type="InterPro" id="IPR036390">
    <property type="entry name" value="WH_DNA-bd_sf"/>
</dbReference>
<dbReference type="EMBL" id="JAVREL010000001">
    <property type="protein sequence ID" value="MDT0341587.1"/>
    <property type="molecule type" value="Genomic_DNA"/>
</dbReference>
<comment type="caution">
    <text evidence="2">The sequence shown here is derived from an EMBL/GenBank/DDBJ whole genome shotgun (WGS) entry which is preliminary data.</text>
</comment>
<dbReference type="InterPro" id="IPR036388">
    <property type="entry name" value="WH-like_DNA-bd_sf"/>
</dbReference>
<evidence type="ECO:0000259" key="1">
    <source>
        <dbReference type="PROSITE" id="PS50995"/>
    </source>
</evidence>
<keyword evidence="3" id="KW-1185">Reference proteome</keyword>
<protein>
    <submittedName>
        <fullName evidence="2">MarR family winged helix-turn-helix transcriptional regulator</fullName>
    </submittedName>
</protein>
<dbReference type="PANTHER" id="PTHR33164:SF57">
    <property type="entry name" value="MARR-FAMILY TRANSCRIPTIONAL REGULATOR"/>
    <property type="match status" value="1"/>
</dbReference>